<name>A0A5N7ANK5_9EURO</name>
<gene>
    <name evidence="2" type="ORF">BDV26DRAFT_129515</name>
</gene>
<keyword evidence="1" id="KW-0732">Signal</keyword>
<evidence type="ECO:0000313" key="2">
    <source>
        <dbReference type="EMBL" id="KAE8371437.1"/>
    </source>
</evidence>
<organism evidence="2 3">
    <name type="scientific">Aspergillus bertholletiae</name>
    <dbReference type="NCBI Taxonomy" id="1226010"/>
    <lineage>
        <taxon>Eukaryota</taxon>
        <taxon>Fungi</taxon>
        <taxon>Dikarya</taxon>
        <taxon>Ascomycota</taxon>
        <taxon>Pezizomycotina</taxon>
        <taxon>Eurotiomycetes</taxon>
        <taxon>Eurotiomycetidae</taxon>
        <taxon>Eurotiales</taxon>
        <taxon>Aspergillaceae</taxon>
        <taxon>Aspergillus</taxon>
        <taxon>Aspergillus subgen. Circumdati</taxon>
    </lineage>
</organism>
<accession>A0A5N7ANK5</accession>
<proteinExistence type="predicted"/>
<sequence length="74" mass="8410">MFNIRLLSLHFLSFLYDWFLGLQAGLCSPSPAPTRESSRLQFTLSRALFELALVWKPRSNQTKTDIHSALAISV</sequence>
<dbReference type="AlphaFoldDB" id="A0A5N7ANK5"/>
<feature type="chain" id="PRO_5024820436" description="Secreted protein" evidence="1">
    <location>
        <begin position="25"/>
        <end position="74"/>
    </location>
</feature>
<evidence type="ECO:0008006" key="4">
    <source>
        <dbReference type="Google" id="ProtNLM"/>
    </source>
</evidence>
<protein>
    <recommendedName>
        <fullName evidence="4">Secreted protein</fullName>
    </recommendedName>
</protein>
<reference evidence="2 3" key="1">
    <citation type="submission" date="2019-04" db="EMBL/GenBank/DDBJ databases">
        <title>Friends and foes A comparative genomics studyof 23 Aspergillus species from section Flavi.</title>
        <authorList>
            <consortium name="DOE Joint Genome Institute"/>
            <person name="Kjaerbolling I."/>
            <person name="Vesth T."/>
            <person name="Frisvad J.C."/>
            <person name="Nybo J.L."/>
            <person name="Theobald S."/>
            <person name="Kildgaard S."/>
            <person name="Isbrandt T."/>
            <person name="Kuo A."/>
            <person name="Sato A."/>
            <person name="Lyhne E.K."/>
            <person name="Kogle M.E."/>
            <person name="Wiebenga A."/>
            <person name="Kun R.S."/>
            <person name="Lubbers R.J."/>
            <person name="Makela M.R."/>
            <person name="Barry K."/>
            <person name="Chovatia M."/>
            <person name="Clum A."/>
            <person name="Daum C."/>
            <person name="Haridas S."/>
            <person name="He G."/>
            <person name="LaButti K."/>
            <person name="Lipzen A."/>
            <person name="Mondo S."/>
            <person name="Riley R."/>
            <person name="Salamov A."/>
            <person name="Simmons B.A."/>
            <person name="Magnuson J.K."/>
            <person name="Henrissat B."/>
            <person name="Mortensen U.H."/>
            <person name="Larsen T.O."/>
            <person name="Devries R.P."/>
            <person name="Grigoriev I.V."/>
            <person name="Machida M."/>
            <person name="Baker S.E."/>
            <person name="Andersen M.R."/>
        </authorList>
    </citation>
    <scope>NUCLEOTIDE SEQUENCE [LARGE SCALE GENOMIC DNA]</scope>
    <source>
        <strain evidence="2 3">IBT 29228</strain>
    </source>
</reference>
<dbReference type="Proteomes" id="UP000326198">
    <property type="component" value="Unassembled WGS sequence"/>
</dbReference>
<evidence type="ECO:0000256" key="1">
    <source>
        <dbReference type="SAM" id="SignalP"/>
    </source>
</evidence>
<dbReference type="EMBL" id="ML736426">
    <property type="protein sequence ID" value="KAE8371437.1"/>
    <property type="molecule type" value="Genomic_DNA"/>
</dbReference>
<feature type="signal peptide" evidence="1">
    <location>
        <begin position="1"/>
        <end position="24"/>
    </location>
</feature>
<keyword evidence="3" id="KW-1185">Reference proteome</keyword>
<evidence type="ECO:0000313" key="3">
    <source>
        <dbReference type="Proteomes" id="UP000326198"/>
    </source>
</evidence>